<dbReference type="SUPFAM" id="SSF116734">
    <property type="entry name" value="DNA methylase specificity domain"/>
    <property type="match status" value="1"/>
</dbReference>
<gene>
    <name evidence="5" type="ORF">LOOC260_101030</name>
</gene>
<comment type="similarity">
    <text evidence="1">Belongs to the type-I restriction system S methylase family.</text>
</comment>
<dbReference type="Proteomes" id="UP000031620">
    <property type="component" value="Chromosome"/>
</dbReference>
<proteinExistence type="inferred from homology"/>
<dbReference type="AlphaFoldDB" id="A0A0A1GQX5"/>
<sequence length="200" mass="23597">MNDENQPKVRFAGFTDPWEQRKAKEVFKSFSEKEHESYPVLSVTQDQGVVYRDNLDIDIKYDPATLSNYKVVHPYDFVISLRSFQGGFELSEILGISSPAYTIFNFISRENHNCYYWKFFFKTYKFIESLKKVTFGIRDGKSISFTEFSSLKLCFPSTYEEQKQIGELFNKIVDNLIAANQVKLDKLKEMKKWLMQNMFI</sequence>
<dbReference type="InterPro" id="IPR052021">
    <property type="entry name" value="Type-I_RS_S_subunit"/>
</dbReference>
<feature type="domain" description="Type I restriction modification DNA specificity" evidence="4">
    <location>
        <begin position="18"/>
        <end position="188"/>
    </location>
</feature>
<dbReference type="KEGG" id="lho:LOOC260_101030"/>
<keyword evidence="2" id="KW-0680">Restriction system</keyword>
<dbReference type="InterPro" id="IPR044946">
    <property type="entry name" value="Restrct_endonuc_typeI_TRD_sf"/>
</dbReference>
<dbReference type="PANTHER" id="PTHR30408:SF12">
    <property type="entry name" value="TYPE I RESTRICTION ENZYME MJAVIII SPECIFICITY SUBUNIT"/>
    <property type="match status" value="1"/>
</dbReference>
<accession>A0A0A1GQX5</accession>
<name>A0A0A1GQX5_9LACO</name>
<evidence type="ECO:0000313" key="5">
    <source>
        <dbReference type="EMBL" id="BAP84682.1"/>
    </source>
</evidence>
<dbReference type="GO" id="GO:0003677">
    <property type="term" value="F:DNA binding"/>
    <property type="evidence" value="ECO:0007669"/>
    <property type="project" value="UniProtKB-KW"/>
</dbReference>
<protein>
    <recommendedName>
        <fullName evidence="4">Type I restriction modification DNA specificity domain-containing protein</fullName>
    </recommendedName>
</protein>
<dbReference type="Gene3D" id="3.90.220.20">
    <property type="entry name" value="DNA methylase specificity domains"/>
    <property type="match status" value="1"/>
</dbReference>
<dbReference type="GO" id="GO:0009307">
    <property type="term" value="P:DNA restriction-modification system"/>
    <property type="evidence" value="ECO:0007669"/>
    <property type="project" value="UniProtKB-KW"/>
</dbReference>
<organism evidence="5 6">
    <name type="scientific">Paucilactobacillus hokkaidonensis JCM 18461</name>
    <dbReference type="NCBI Taxonomy" id="1291742"/>
    <lineage>
        <taxon>Bacteria</taxon>
        <taxon>Bacillati</taxon>
        <taxon>Bacillota</taxon>
        <taxon>Bacilli</taxon>
        <taxon>Lactobacillales</taxon>
        <taxon>Lactobacillaceae</taxon>
        <taxon>Paucilactobacillus</taxon>
    </lineage>
</organism>
<evidence type="ECO:0000259" key="4">
    <source>
        <dbReference type="Pfam" id="PF01420"/>
    </source>
</evidence>
<dbReference type="REBASE" id="97122">
    <property type="entry name" value="S1.LhoC260ORF101020P"/>
</dbReference>
<dbReference type="InterPro" id="IPR000055">
    <property type="entry name" value="Restrct_endonuc_typeI_TRD"/>
</dbReference>
<dbReference type="Pfam" id="PF01420">
    <property type="entry name" value="Methylase_S"/>
    <property type="match status" value="1"/>
</dbReference>
<dbReference type="RefSeq" id="WP_041095104.1">
    <property type="nucleotide sequence ID" value="NZ_AP014680.1"/>
</dbReference>
<dbReference type="PANTHER" id="PTHR30408">
    <property type="entry name" value="TYPE-1 RESTRICTION ENZYME ECOKI SPECIFICITY PROTEIN"/>
    <property type="match status" value="1"/>
</dbReference>
<keyword evidence="3" id="KW-0238">DNA-binding</keyword>
<evidence type="ECO:0000256" key="2">
    <source>
        <dbReference type="ARBA" id="ARBA00022747"/>
    </source>
</evidence>
<dbReference type="EMBL" id="AP014680">
    <property type="protein sequence ID" value="BAP84682.1"/>
    <property type="molecule type" value="Genomic_DNA"/>
</dbReference>
<evidence type="ECO:0000313" key="6">
    <source>
        <dbReference type="Proteomes" id="UP000031620"/>
    </source>
</evidence>
<dbReference type="Gene3D" id="1.10.287.1120">
    <property type="entry name" value="Bipartite methylase S protein"/>
    <property type="match status" value="1"/>
</dbReference>
<reference evidence="5 6" key="1">
    <citation type="submission" date="2014-11" db="EMBL/GenBank/DDBJ databases">
        <title>Complete genome sequence and analysis of Lactobacillus hokkaidonensis LOOC260T.</title>
        <authorList>
            <person name="Tanizawa Y."/>
            <person name="Tohno M."/>
            <person name="Kaminuma E."/>
            <person name="Nakamura Y."/>
            <person name="Arita M."/>
        </authorList>
    </citation>
    <scope>NUCLEOTIDE SEQUENCE [LARGE SCALE GENOMIC DNA]</scope>
    <source>
        <strain evidence="5 6">LOOC260</strain>
    </source>
</reference>
<dbReference type="HOGENOM" id="CLU_021095_9_6_9"/>
<evidence type="ECO:0000256" key="1">
    <source>
        <dbReference type="ARBA" id="ARBA00010923"/>
    </source>
</evidence>
<dbReference type="STRING" id="1291742.LOOC260_101030"/>
<evidence type="ECO:0000256" key="3">
    <source>
        <dbReference type="ARBA" id="ARBA00023125"/>
    </source>
</evidence>